<dbReference type="AlphaFoldDB" id="A0A501WE93"/>
<comment type="caution">
    <text evidence="1">The sequence shown here is derived from an EMBL/GenBank/DDBJ whole genome shotgun (WGS) entry which is preliminary data.</text>
</comment>
<accession>A0A501WE93</accession>
<organism evidence="1 2">
    <name type="scientific">Amaricoccus solimangrovi</name>
    <dbReference type="NCBI Taxonomy" id="2589815"/>
    <lineage>
        <taxon>Bacteria</taxon>
        <taxon>Pseudomonadati</taxon>
        <taxon>Pseudomonadota</taxon>
        <taxon>Alphaproteobacteria</taxon>
        <taxon>Rhodobacterales</taxon>
        <taxon>Paracoccaceae</taxon>
        <taxon>Amaricoccus</taxon>
    </lineage>
</organism>
<dbReference type="RefSeq" id="WP_140455832.1">
    <property type="nucleotide sequence ID" value="NZ_VFRP01000028.1"/>
</dbReference>
<keyword evidence="2" id="KW-1185">Reference proteome</keyword>
<proteinExistence type="predicted"/>
<evidence type="ECO:0000313" key="1">
    <source>
        <dbReference type="EMBL" id="TPE47728.1"/>
    </source>
</evidence>
<gene>
    <name evidence="1" type="ORF">FJM51_19610</name>
</gene>
<reference evidence="1 2" key="1">
    <citation type="submission" date="2019-06" db="EMBL/GenBank/DDBJ databases">
        <title>A novel bacterium of genus Amaricoccus, isolated from marine sediment.</title>
        <authorList>
            <person name="Huang H."/>
            <person name="Mo K."/>
            <person name="Hu Y."/>
        </authorList>
    </citation>
    <scope>NUCLEOTIDE SEQUENCE [LARGE SCALE GENOMIC DNA]</scope>
    <source>
        <strain evidence="1 2">HB172011</strain>
    </source>
</reference>
<name>A0A501WE93_9RHOB</name>
<dbReference type="OrthoDB" id="8115858at2"/>
<sequence>MGRLVHVVALFPDDELAIHRLYTRDAGFRAVCDDYEEALAALARWETVDAAKADDFRRLASEIEAEIAAYLRQTAGGGHSGG</sequence>
<dbReference type="EMBL" id="VFRP01000028">
    <property type="protein sequence ID" value="TPE47728.1"/>
    <property type="molecule type" value="Genomic_DNA"/>
</dbReference>
<protein>
    <submittedName>
        <fullName evidence="1">Uncharacterized protein</fullName>
    </submittedName>
</protein>
<dbReference type="Proteomes" id="UP000319255">
    <property type="component" value="Unassembled WGS sequence"/>
</dbReference>
<evidence type="ECO:0000313" key="2">
    <source>
        <dbReference type="Proteomes" id="UP000319255"/>
    </source>
</evidence>